<keyword evidence="3" id="KW-1185">Reference proteome</keyword>
<keyword evidence="1" id="KW-1133">Transmembrane helix</keyword>
<feature type="transmembrane region" description="Helical" evidence="1">
    <location>
        <begin position="116"/>
        <end position="138"/>
    </location>
</feature>
<sequence length="154" mass="16716">MEKVGLKYGVFTALGLIVYFLLMMLLGFEKVLELRFFNAVIMAVGVCLAIRGYKISVNGDIPYLKGIGTGFLTALVGSALFAVFMLVYTKTAGGELIEAIAADNMFGDRMESTPGVVIFMVLMVEGIISGFLISFIAMQWFKKPNHEIPGGPNS</sequence>
<proteinExistence type="predicted"/>
<feature type="transmembrane region" description="Helical" evidence="1">
    <location>
        <begin position="63"/>
        <end position="88"/>
    </location>
</feature>
<keyword evidence="1" id="KW-0812">Transmembrane</keyword>
<keyword evidence="1" id="KW-0472">Membrane</keyword>
<protein>
    <submittedName>
        <fullName evidence="2">DUF4199 domain-containing protein</fullName>
    </submittedName>
</protein>
<evidence type="ECO:0000313" key="3">
    <source>
        <dbReference type="Proteomes" id="UP001597369"/>
    </source>
</evidence>
<gene>
    <name evidence="2" type="ORF">ACFSKU_03935</name>
</gene>
<feature type="transmembrane region" description="Helical" evidence="1">
    <location>
        <begin position="34"/>
        <end position="51"/>
    </location>
</feature>
<comment type="caution">
    <text evidence="2">The sequence shown here is derived from an EMBL/GenBank/DDBJ whole genome shotgun (WGS) entry which is preliminary data.</text>
</comment>
<dbReference type="RefSeq" id="WP_229962144.1">
    <property type="nucleotide sequence ID" value="NZ_JAJJWI010000019.1"/>
</dbReference>
<dbReference type="Proteomes" id="UP001597369">
    <property type="component" value="Unassembled WGS sequence"/>
</dbReference>
<accession>A0ABW4WVL4</accession>
<reference evidence="3" key="1">
    <citation type="journal article" date="2019" name="Int. J. Syst. Evol. Microbiol.">
        <title>The Global Catalogue of Microorganisms (GCM) 10K type strain sequencing project: providing services to taxonomists for standard genome sequencing and annotation.</title>
        <authorList>
            <consortium name="The Broad Institute Genomics Platform"/>
            <consortium name="The Broad Institute Genome Sequencing Center for Infectious Disease"/>
            <person name="Wu L."/>
            <person name="Ma J."/>
        </authorList>
    </citation>
    <scope>NUCLEOTIDE SEQUENCE [LARGE SCALE GENOMIC DNA]</scope>
    <source>
        <strain evidence="3">JCM 16545</strain>
    </source>
</reference>
<feature type="transmembrane region" description="Helical" evidence="1">
    <location>
        <begin position="7"/>
        <end position="28"/>
    </location>
</feature>
<name>A0ABW4WVL4_9BACT</name>
<organism evidence="2 3">
    <name type="scientific">Pontibacter silvestris</name>
    <dbReference type="NCBI Taxonomy" id="2305183"/>
    <lineage>
        <taxon>Bacteria</taxon>
        <taxon>Pseudomonadati</taxon>
        <taxon>Bacteroidota</taxon>
        <taxon>Cytophagia</taxon>
        <taxon>Cytophagales</taxon>
        <taxon>Hymenobacteraceae</taxon>
        <taxon>Pontibacter</taxon>
    </lineage>
</organism>
<dbReference type="InterPro" id="IPR025250">
    <property type="entry name" value="DUF4199"/>
</dbReference>
<evidence type="ECO:0000313" key="2">
    <source>
        <dbReference type="EMBL" id="MFD2066020.1"/>
    </source>
</evidence>
<dbReference type="EMBL" id="JBHUHV010000014">
    <property type="protein sequence ID" value="MFD2066020.1"/>
    <property type="molecule type" value="Genomic_DNA"/>
</dbReference>
<dbReference type="Pfam" id="PF13858">
    <property type="entry name" value="DUF4199"/>
    <property type="match status" value="1"/>
</dbReference>
<evidence type="ECO:0000256" key="1">
    <source>
        <dbReference type="SAM" id="Phobius"/>
    </source>
</evidence>